<dbReference type="InterPro" id="IPR011006">
    <property type="entry name" value="CheY-like_superfamily"/>
</dbReference>
<name>A0A3D9UJU0_9MICO</name>
<evidence type="ECO:0000259" key="6">
    <source>
        <dbReference type="PROSITE" id="PS50043"/>
    </source>
</evidence>
<dbReference type="SUPFAM" id="SSF46894">
    <property type="entry name" value="C-terminal effector domain of the bipartite response regulators"/>
    <property type="match status" value="1"/>
</dbReference>
<gene>
    <name evidence="8" type="ORF">DFJ65_0679</name>
</gene>
<protein>
    <submittedName>
        <fullName evidence="8">DNA-binding NarL/FixJ family response regulator</fullName>
    </submittedName>
</protein>
<evidence type="ECO:0000256" key="4">
    <source>
        <dbReference type="ARBA" id="ARBA00023163"/>
    </source>
</evidence>
<dbReference type="Pfam" id="PF00072">
    <property type="entry name" value="Response_reg"/>
    <property type="match status" value="1"/>
</dbReference>
<dbReference type="PANTHER" id="PTHR43214:SF24">
    <property type="entry name" value="TRANSCRIPTIONAL REGULATORY PROTEIN NARL-RELATED"/>
    <property type="match status" value="1"/>
</dbReference>
<evidence type="ECO:0000256" key="1">
    <source>
        <dbReference type="ARBA" id="ARBA00022553"/>
    </source>
</evidence>
<evidence type="ECO:0000313" key="8">
    <source>
        <dbReference type="EMBL" id="REF29712.1"/>
    </source>
</evidence>
<keyword evidence="1 5" id="KW-0597">Phosphoprotein</keyword>
<dbReference type="PROSITE" id="PS50110">
    <property type="entry name" value="RESPONSE_REGULATORY"/>
    <property type="match status" value="1"/>
</dbReference>
<dbReference type="PANTHER" id="PTHR43214">
    <property type="entry name" value="TWO-COMPONENT RESPONSE REGULATOR"/>
    <property type="match status" value="1"/>
</dbReference>
<dbReference type="InterPro" id="IPR016032">
    <property type="entry name" value="Sig_transdc_resp-reg_C-effctor"/>
</dbReference>
<dbReference type="CDD" id="cd17535">
    <property type="entry name" value="REC_NarL-like"/>
    <property type="match status" value="1"/>
</dbReference>
<comment type="caution">
    <text evidence="8">The sequence shown here is derived from an EMBL/GenBank/DDBJ whole genome shotgun (WGS) entry which is preliminary data.</text>
</comment>
<dbReference type="Proteomes" id="UP000256253">
    <property type="component" value="Unassembled WGS sequence"/>
</dbReference>
<dbReference type="CDD" id="cd06170">
    <property type="entry name" value="LuxR_C_like"/>
    <property type="match status" value="1"/>
</dbReference>
<dbReference type="InterPro" id="IPR001789">
    <property type="entry name" value="Sig_transdc_resp-reg_receiver"/>
</dbReference>
<dbReference type="InterPro" id="IPR036388">
    <property type="entry name" value="WH-like_DNA-bd_sf"/>
</dbReference>
<keyword evidence="9" id="KW-1185">Reference proteome</keyword>
<dbReference type="Pfam" id="PF00196">
    <property type="entry name" value="GerE"/>
    <property type="match status" value="1"/>
</dbReference>
<dbReference type="PROSITE" id="PS50043">
    <property type="entry name" value="HTH_LUXR_2"/>
    <property type="match status" value="1"/>
</dbReference>
<evidence type="ECO:0000256" key="3">
    <source>
        <dbReference type="ARBA" id="ARBA00023125"/>
    </source>
</evidence>
<dbReference type="Gene3D" id="1.10.10.10">
    <property type="entry name" value="Winged helix-like DNA-binding domain superfamily/Winged helix DNA-binding domain"/>
    <property type="match status" value="1"/>
</dbReference>
<keyword evidence="2" id="KW-0805">Transcription regulation</keyword>
<dbReference type="GO" id="GO:0003677">
    <property type="term" value="F:DNA binding"/>
    <property type="evidence" value="ECO:0007669"/>
    <property type="project" value="UniProtKB-KW"/>
</dbReference>
<organism evidence="8 9">
    <name type="scientific">Calidifontibacter indicus</name>
    <dbReference type="NCBI Taxonomy" id="419650"/>
    <lineage>
        <taxon>Bacteria</taxon>
        <taxon>Bacillati</taxon>
        <taxon>Actinomycetota</taxon>
        <taxon>Actinomycetes</taxon>
        <taxon>Micrococcales</taxon>
        <taxon>Dermacoccaceae</taxon>
        <taxon>Calidifontibacter</taxon>
    </lineage>
</organism>
<evidence type="ECO:0000259" key="7">
    <source>
        <dbReference type="PROSITE" id="PS50110"/>
    </source>
</evidence>
<dbReference type="PROSITE" id="PS00622">
    <property type="entry name" value="HTH_LUXR_1"/>
    <property type="match status" value="1"/>
</dbReference>
<dbReference type="GO" id="GO:0000160">
    <property type="term" value="P:phosphorelay signal transduction system"/>
    <property type="evidence" value="ECO:0007669"/>
    <property type="project" value="InterPro"/>
</dbReference>
<dbReference type="GO" id="GO:0006355">
    <property type="term" value="P:regulation of DNA-templated transcription"/>
    <property type="evidence" value="ECO:0007669"/>
    <property type="project" value="InterPro"/>
</dbReference>
<dbReference type="AlphaFoldDB" id="A0A3D9UJU0"/>
<keyword evidence="3 8" id="KW-0238">DNA-binding</keyword>
<dbReference type="InterPro" id="IPR000792">
    <property type="entry name" value="Tscrpt_reg_LuxR_C"/>
</dbReference>
<evidence type="ECO:0000256" key="2">
    <source>
        <dbReference type="ARBA" id="ARBA00023015"/>
    </source>
</evidence>
<dbReference type="InterPro" id="IPR058245">
    <property type="entry name" value="NreC/VraR/RcsB-like_REC"/>
</dbReference>
<dbReference type="EMBL" id="QTUA01000001">
    <property type="protein sequence ID" value="REF29712.1"/>
    <property type="molecule type" value="Genomic_DNA"/>
</dbReference>
<dbReference type="SUPFAM" id="SSF52172">
    <property type="entry name" value="CheY-like"/>
    <property type="match status" value="1"/>
</dbReference>
<dbReference type="PRINTS" id="PR00038">
    <property type="entry name" value="HTHLUXR"/>
</dbReference>
<dbReference type="SMART" id="SM00448">
    <property type="entry name" value="REC"/>
    <property type="match status" value="1"/>
</dbReference>
<evidence type="ECO:0000313" key="9">
    <source>
        <dbReference type="Proteomes" id="UP000256253"/>
    </source>
</evidence>
<dbReference type="OrthoDB" id="9808843at2"/>
<dbReference type="InterPro" id="IPR039420">
    <property type="entry name" value="WalR-like"/>
</dbReference>
<feature type="modified residue" description="4-aspartylphosphate" evidence="5">
    <location>
        <position position="52"/>
    </location>
</feature>
<dbReference type="SMART" id="SM00421">
    <property type="entry name" value="HTH_LUXR"/>
    <property type="match status" value="1"/>
</dbReference>
<feature type="domain" description="HTH luxR-type" evidence="6">
    <location>
        <begin position="141"/>
        <end position="206"/>
    </location>
</feature>
<dbReference type="RefSeq" id="WP_115921803.1">
    <property type="nucleotide sequence ID" value="NZ_QTUA01000001.1"/>
</dbReference>
<keyword evidence="4" id="KW-0804">Transcription</keyword>
<evidence type="ECO:0000256" key="5">
    <source>
        <dbReference type="PROSITE-ProRule" id="PRU00169"/>
    </source>
</evidence>
<feature type="domain" description="Response regulatory" evidence="7">
    <location>
        <begin position="2"/>
        <end position="122"/>
    </location>
</feature>
<dbReference type="Gene3D" id="3.40.50.2300">
    <property type="match status" value="1"/>
</dbReference>
<sequence length="216" mass="23397">MRTVIAEDQVLLRDGLARLLRSAGHDVVAEVGDGRSLVSETVRLRPDLVVADIRMPPSYADEGSRAVVLLRDRFPGLAVMLLSQAVDPRVVSRVTRGRAAGFGYLLKDRVLDSGTFLRQLEAVVSGATVIDPGVLPDAMRASGRLQCLTEREREVLGLVATGRSNPGIATDLVISRRTVDAHLRSIFTKLGIESDPDGNQRVLAVLNWIAASEPLR</sequence>
<accession>A0A3D9UJU0</accession>
<reference evidence="8 9" key="1">
    <citation type="submission" date="2018-08" db="EMBL/GenBank/DDBJ databases">
        <title>Sequencing the genomes of 1000 actinobacteria strains.</title>
        <authorList>
            <person name="Klenk H.-P."/>
        </authorList>
    </citation>
    <scope>NUCLEOTIDE SEQUENCE [LARGE SCALE GENOMIC DNA]</scope>
    <source>
        <strain evidence="8 9">DSM 22967</strain>
    </source>
</reference>
<proteinExistence type="predicted"/>